<dbReference type="GO" id="GO:0004622">
    <property type="term" value="F:phosphatidylcholine lysophospholipase activity"/>
    <property type="evidence" value="ECO:0007669"/>
    <property type="project" value="TreeGrafter"/>
</dbReference>
<reference evidence="2" key="1">
    <citation type="submission" date="2022-11" db="EMBL/GenBank/DDBJ databases">
        <title>Marilongibacter aestuarii gen. nov., sp. nov., isolated from tidal flat sediment.</title>
        <authorList>
            <person name="Jiayan W."/>
        </authorList>
    </citation>
    <scope>NUCLEOTIDE SEQUENCE</scope>
    <source>
        <strain evidence="2">Z1-6</strain>
    </source>
</reference>
<evidence type="ECO:0000313" key="3">
    <source>
        <dbReference type="Proteomes" id="UP001145087"/>
    </source>
</evidence>
<feature type="domain" description="SGNH hydrolase-type esterase" evidence="1">
    <location>
        <begin position="50"/>
        <end position="239"/>
    </location>
</feature>
<dbReference type="AlphaFoldDB" id="A0A9X3FDA3"/>
<name>A0A9X3FDA3_9BACT</name>
<comment type="caution">
    <text evidence="2">The sequence shown here is derived from an EMBL/GenBank/DDBJ whole genome shotgun (WGS) entry which is preliminary data.</text>
</comment>
<dbReference type="InterPro" id="IPR019546">
    <property type="entry name" value="TAT_signal_bac_arc"/>
</dbReference>
<dbReference type="InterPro" id="IPR036514">
    <property type="entry name" value="SGNH_hydro_sf"/>
</dbReference>
<dbReference type="Pfam" id="PF13472">
    <property type="entry name" value="Lipase_GDSL_2"/>
    <property type="match status" value="1"/>
</dbReference>
<accession>A0A9X3FDA3</accession>
<proteinExistence type="predicted"/>
<organism evidence="2 3">
    <name type="scientific">Draconibacterium aestuarii</name>
    <dbReference type="NCBI Taxonomy" id="2998507"/>
    <lineage>
        <taxon>Bacteria</taxon>
        <taxon>Pseudomonadati</taxon>
        <taxon>Bacteroidota</taxon>
        <taxon>Bacteroidia</taxon>
        <taxon>Marinilabiliales</taxon>
        <taxon>Prolixibacteraceae</taxon>
        <taxon>Draconibacterium</taxon>
    </lineage>
</organism>
<dbReference type="SUPFAM" id="SSF52266">
    <property type="entry name" value="SGNH hydrolase"/>
    <property type="match status" value="1"/>
</dbReference>
<gene>
    <name evidence="2" type="ORF">OU798_22170</name>
</gene>
<dbReference type="NCBIfam" id="TIGR01409">
    <property type="entry name" value="TAT_signal_seq"/>
    <property type="match status" value="1"/>
</dbReference>
<dbReference type="RefSeq" id="WP_343335396.1">
    <property type="nucleotide sequence ID" value="NZ_JAPOHD010000066.1"/>
</dbReference>
<evidence type="ECO:0000313" key="2">
    <source>
        <dbReference type="EMBL" id="MCY1723071.1"/>
    </source>
</evidence>
<keyword evidence="2" id="KW-0378">Hydrolase</keyword>
<dbReference type="InterPro" id="IPR006311">
    <property type="entry name" value="TAT_signal"/>
</dbReference>
<dbReference type="PANTHER" id="PTHR30383">
    <property type="entry name" value="THIOESTERASE 1/PROTEASE 1/LYSOPHOSPHOLIPASE L1"/>
    <property type="match status" value="1"/>
</dbReference>
<dbReference type="InterPro" id="IPR013830">
    <property type="entry name" value="SGNH_hydro"/>
</dbReference>
<dbReference type="PANTHER" id="PTHR30383:SF5">
    <property type="entry name" value="SGNH HYDROLASE-TYPE ESTERASE DOMAIN-CONTAINING PROTEIN"/>
    <property type="match status" value="1"/>
</dbReference>
<evidence type="ECO:0000259" key="1">
    <source>
        <dbReference type="Pfam" id="PF13472"/>
    </source>
</evidence>
<protein>
    <submittedName>
        <fullName evidence="2">SGNH/GDSL hydrolase family protein</fullName>
    </submittedName>
</protein>
<dbReference type="PROSITE" id="PS51318">
    <property type="entry name" value="TAT"/>
    <property type="match status" value="1"/>
</dbReference>
<sequence>MNKSRRNFIRKTGIAGVAAFTAPGLLSAVNTSRSVLQKEGKSGLTILFQGDSITDGNRTRNDDWNHVMGHGYQFIISSKYWFDYPEKKFMFYNRGISGNRVRDLETRWQKDTLDLKPDVISILVGINDVAATIWDREPESIEKFEEHYRNILNQTKKALPNTKIILCEPFCLPVGRVADKLETYQHEIQKRQTVIRKLAKEFDTVYVELQKPFTEACEKAPANYWIWDGIHPMPAGHELIAREWNKKVAGLLIDK</sequence>
<dbReference type="CDD" id="cd01834">
    <property type="entry name" value="SGNH_hydrolase_like_2"/>
    <property type="match status" value="1"/>
</dbReference>
<dbReference type="EMBL" id="JAPOHD010000066">
    <property type="protein sequence ID" value="MCY1723071.1"/>
    <property type="molecule type" value="Genomic_DNA"/>
</dbReference>
<keyword evidence="3" id="KW-1185">Reference proteome</keyword>
<dbReference type="Gene3D" id="3.40.50.1110">
    <property type="entry name" value="SGNH hydrolase"/>
    <property type="match status" value="1"/>
</dbReference>
<dbReference type="InterPro" id="IPR051532">
    <property type="entry name" value="Ester_Hydrolysis_Enzymes"/>
</dbReference>
<dbReference type="Proteomes" id="UP001145087">
    <property type="component" value="Unassembled WGS sequence"/>
</dbReference>